<comment type="PTM">
    <text evidence="12">Is synthesized initially as an inactive proenzyme. Formation of the active enzyme involves a self-maturation process in which the active site pyruvoyl group is generated from an internal serine residue via an autocatalytic post-translational modification. Two non-identical subunits are generated from the proenzyme in this reaction, and the pyruvate is formed at the N-terminus of the alpha chain, which is derived from the carboxyl end of the proenzyme. The autoendoproteolytic cleavage occurs by a canonical serine protease mechanism, in which the side chain hydroxyl group of the serine supplies its oxygen atom to form the C-terminus of the beta chain, while the remainder of the serine residue undergoes an oxidative deamination to produce ammonia and the pyruvoyl prosthetic group on the alpha chain. During this reaction, the Ser that is part of the protease active site of the proenzyme becomes the pyruvoyl prosthetic group, which constitutes an essential element of the active site of the mature decarboxylase.</text>
</comment>
<evidence type="ECO:0000256" key="12">
    <source>
        <dbReference type="HAMAP-Rule" id="MF_00662"/>
    </source>
</evidence>
<keyword evidence="11 12" id="KW-0670">Pyruvate</keyword>
<evidence type="ECO:0000256" key="9">
    <source>
        <dbReference type="ARBA" id="ARBA00023239"/>
    </source>
</evidence>
<dbReference type="InterPro" id="IPR033178">
    <property type="entry name" value="PSD_type1_pro"/>
</dbReference>
<dbReference type="NCBIfam" id="TIGR00163">
    <property type="entry name" value="PS_decarb"/>
    <property type="match status" value="1"/>
</dbReference>
<gene>
    <name evidence="12 13" type="primary">psd</name>
    <name evidence="13" type="ORF">NCTC13294_00292</name>
</gene>
<evidence type="ECO:0000256" key="3">
    <source>
        <dbReference type="ARBA" id="ARBA00022516"/>
    </source>
</evidence>
<evidence type="ECO:0000256" key="10">
    <source>
        <dbReference type="ARBA" id="ARBA00023264"/>
    </source>
</evidence>
<keyword evidence="8 12" id="KW-0594">Phospholipid biosynthesis</keyword>
<proteinExistence type="inferred from homology"/>
<evidence type="ECO:0000256" key="7">
    <source>
        <dbReference type="ARBA" id="ARBA00023145"/>
    </source>
</evidence>
<evidence type="ECO:0000256" key="8">
    <source>
        <dbReference type="ARBA" id="ARBA00023209"/>
    </source>
</evidence>
<dbReference type="EC" id="4.1.1.65" evidence="12"/>
<keyword evidence="9 12" id="KW-0456">Lyase</keyword>
<dbReference type="HAMAP" id="MF_00662">
    <property type="entry name" value="PS_decarb_PSD_B_type1"/>
    <property type="match status" value="1"/>
</dbReference>
<comment type="similarity">
    <text evidence="12">Belongs to the phosphatidylserine decarboxylase family. PSD-B subfamily. Prokaryotic type I sub-subfamily.</text>
</comment>
<dbReference type="PANTHER" id="PTHR10067">
    <property type="entry name" value="PHOSPHATIDYLSERINE DECARBOXYLASE"/>
    <property type="match status" value="1"/>
</dbReference>
<dbReference type="EMBL" id="UFUW01000001">
    <property type="protein sequence ID" value="SUX18532.1"/>
    <property type="molecule type" value="Genomic_DNA"/>
</dbReference>
<keyword evidence="10 12" id="KW-1208">Phospholipid metabolism</keyword>
<feature type="active site" description="Charge relay system; for autoendoproteolytic cleavage activity" evidence="12">
    <location>
        <position position="143"/>
    </location>
</feature>
<comment type="pathway">
    <text evidence="12">Phospholipid metabolism; phosphatidylethanolamine biosynthesis; phosphatidylethanolamine from CDP-diacylglycerol: step 2/2.</text>
</comment>
<dbReference type="GO" id="GO:0004609">
    <property type="term" value="F:phosphatidylserine decarboxylase activity"/>
    <property type="evidence" value="ECO:0007669"/>
    <property type="project" value="UniProtKB-UniRule"/>
</dbReference>
<dbReference type="GO" id="GO:0005886">
    <property type="term" value="C:plasma membrane"/>
    <property type="evidence" value="ECO:0007669"/>
    <property type="project" value="UniProtKB-SubCell"/>
</dbReference>
<feature type="active site" description="Charge relay system; for autoendoproteolytic cleavage activity" evidence="12">
    <location>
        <position position="87"/>
    </location>
</feature>
<dbReference type="OrthoDB" id="9802030at2"/>
<protein>
    <recommendedName>
        <fullName evidence="12">Phosphatidylserine decarboxylase proenzyme</fullName>
        <ecNumber evidence="12">4.1.1.65</ecNumber>
    </recommendedName>
    <component>
        <recommendedName>
            <fullName evidence="12">Phosphatidylserine decarboxylase alpha chain</fullName>
        </recommendedName>
    </component>
    <component>
        <recommendedName>
            <fullName evidence="12">Phosphatidylserine decarboxylase beta chain</fullName>
        </recommendedName>
    </component>
</protein>
<dbReference type="PANTHER" id="PTHR10067:SF6">
    <property type="entry name" value="PHOSPHATIDYLSERINE DECARBOXYLASE PROENZYME, MITOCHONDRIAL"/>
    <property type="match status" value="1"/>
</dbReference>
<dbReference type="Pfam" id="PF02666">
    <property type="entry name" value="PS_Dcarbxylase"/>
    <property type="match status" value="1"/>
</dbReference>
<dbReference type="AlphaFoldDB" id="A0A381DZ06"/>
<dbReference type="InterPro" id="IPR033177">
    <property type="entry name" value="PSD-B"/>
</dbReference>
<keyword evidence="14" id="KW-1185">Reference proteome</keyword>
<evidence type="ECO:0000256" key="2">
    <source>
        <dbReference type="ARBA" id="ARBA00022475"/>
    </source>
</evidence>
<keyword evidence="7 12" id="KW-0865">Zymogen</keyword>
<dbReference type="UniPathway" id="UPA00558">
    <property type="reaction ID" value="UER00616"/>
</dbReference>
<dbReference type="GO" id="GO:0006646">
    <property type="term" value="P:phosphatidylethanolamine biosynthetic process"/>
    <property type="evidence" value="ECO:0007669"/>
    <property type="project" value="UniProtKB-UniRule"/>
</dbReference>
<comment type="function">
    <text evidence="12">Catalyzes the formation of phosphatidylethanolamine (PtdEtn) from phosphatidylserine (PtdSer).</text>
</comment>
<feature type="active site" description="Charge relay system; for autoendoproteolytic cleavage activity" evidence="12">
    <location>
        <position position="244"/>
    </location>
</feature>
<keyword evidence="2 12" id="KW-1003">Cell membrane</keyword>
<organism evidence="13 14">
    <name type="scientific">Cardiobacterium valvarum</name>
    <dbReference type="NCBI Taxonomy" id="194702"/>
    <lineage>
        <taxon>Bacteria</taxon>
        <taxon>Pseudomonadati</taxon>
        <taxon>Pseudomonadota</taxon>
        <taxon>Gammaproteobacteria</taxon>
        <taxon>Cardiobacteriales</taxon>
        <taxon>Cardiobacteriaceae</taxon>
        <taxon>Cardiobacterium</taxon>
    </lineage>
</organism>
<accession>A0A381DZ06</accession>
<keyword evidence="3 12" id="KW-0444">Lipid biosynthesis</keyword>
<comment type="cofactor">
    <cofactor evidence="12">
        <name>pyruvate</name>
        <dbReference type="ChEBI" id="CHEBI:15361"/>
    </cofactor>
    <text evidence="12">Binds 1 pyruvoyl group covalently per subunit.</text>
</comment>
<dbReference type="RefSeq" id="WP_115610608.1">
    <property type="nucleotide sequence ID" value="NZ_JBHLZC010000001.1"/>
</dbReference>
<feature type="modified residue" description="Pyruvic acid (Ser); by autocatalysis" evidence="12">
    <location>
        <position position="244"/>
    </location>
</feature>
<sequence length="278" mass="30801">MNIHLYVLIPRRLMSALMHRLARIEKPRWLKNRIIAAYSRITGANTDFAAEKNPYAYRSLNDYFTRALADGARPIAPENSAITSPVDGRCATYGTVDTGTILQAKGLPYSVAALLGSAEWAEYFAGGSSATLYLAPDDYHRIHMPCDGQLLAMRFCPGDKHSVALPLLDKIPGIFAGNERVVCLFETPFGKMALVMVGALNVSSIETVWHGVVLDRDNYNDYDYRADNLHYPKGAEIGRFNLGSTVILFFENSVIGWERAALNDGRKIHMGEIIAETL</sequence>
<comment type="subcellular location">
    <subcellularLocation>
        <location evidence="12">Cell membrane</location>
        <topology evidence="12">Peripheral membrane protein</topology>
    </subcellularLocation>
</comment>
<comment type="catalytic activity">
    <reaction evidence="12">
        <text>a 1,2-diacyl-sn-glycero-3-phospho-L-serine + H(+) = a 1,2-diacyl-sn-glycero-3-phosphoethanolamine + CO2</text>
        <dbReference type="Rhea" id="RHEA:20828"/>
        <dbReference type="ChEBI" id="CHEBI:15378"/>
        <dbReference type="ChEBI" id="CHEBI:16526"/>
        <dbReference type="ChEBI" id="CHEBI:57262"/>
        <dbReference type="ChEBI" id="CHEBI:64612"/>
        <dbReference type="EC" id="4.1.1.65"/>
    </reaction>
</comment>
<feature type="site" description="Cleavage (non-hydrolytic); by autocatalysis" evidence="12">
    <location>
        <begin position="243"/>
        <end position="244"/>
    </location>
</feature>
<evidence type="ECO:0000256" key="6">
    <source>
        <dbReference type="ARBA" id="ARBA00023136"/>
    </source>
</evidence>
<evidence type="ECO:0000256" key="1">
    <source>
        <dbReference type="ARBA" id="ARBA00005189"/>
    </source>
</evidence>
<keyword evidence="5 12" id="KW-0443">Lipid metabolism</keyword>
<dbReference type="Proteomes" id="UP000254572">
    <property type="component" value="Unassembled WGS sequence"/>
</dbReference>
<evidence type="ECO:0000313" key="13">
    <source>
        <dbReference type="EMBL" id="SUX18532.1"/>
    </source>
</evidence>
<evidence type="ECO:0000256" key="5">
    <source>
        <dbReference type="ARBA" id="ARBA00023098"/>
    </source>
</evidence>
<evidence type="ECO:0000256" key="11">
    <source>
        <dbReference type="ARBA" id="ARBA00023317"/>
    </source>
</evidence>
<reference evidence="13 14" key="1">
    <citation type="submission" date="2018-06" db="EMBL/GenBank/DDBJ databases">
        <authorList>
            <consortium name="Pathogen Informatics"/>
            <person name="Doyle S."/>
        </authorList>
    </citation>
    <scope>NUCLEOTIDE SEQUENCE [LARGE SCALE GENOMIC DNA]</scope>
    <source>
        <strain evidence="13 14">NCTC13294</strain>
    </source>
</reference>
<feature type="chain" id="PRO_5023329490" description="Phosphatidylserine decarboxylase alpha chain" evidence="12">
    <location>
        <begin position="244"/>
        <end position="278"/>
    </location>
</feature>
<evidence type="ECO:0000313" key="14">
    <source>
        <dbReference type="Proteomes" id="UP000254572"/>
    </source>
</evidence>
<keyword evidence="6 12" id="KW-0472">Membrane</keyword>
<comment type="pathway">
    <text evidence="1">Lipid metabolism.</text>
</comment>
<evidence type="ECO:0000256" key="4">
    <source>
        <dbReference type="ARBA" id="ARBA00022793"/>
    </source>
</evidence>
<comment type="subunit">
    <text evidence="12">Heterodimer of a large membrane-associated beta subunit and a small pyruvoyl-containing alpha subunit.</text>
</comment>
<feature type="chain" id="PRO_5023329491" description="Phosphatidylserine decarboxylase beta chain" evidence="12">
    <location>
        <begin position="1"/>
        <end position="243"/>
    </location>
</feature>
<keyword evidence="4 12" id="KW-0210">Decarboxylase</keyword>
<feature type="active site" description="Schiff-base intermediate with substrate; via pyruvic acid; for decarboxylase activity" evidence="12">
    <location>
        <position position="244"/>
    </location>
</feature>
<dbReference type="InterPro" id="IPR003817">
    <property type="entry name" value="PS_Dcarbxylase"/>
</dbReference>
<name>A0A381DZ06_9GAMM</name>